<comment type="similarity">
    <text evidence="2">Belongs to the VPS54 family.</text>
</comment>
<dbReference type="PANTHER" id="PTHR12965:SF0">
    <property type="entry name" value="VACUOLAR PROTEIN SORTING-ASSOCIATED PROTEIN 54"/>
    <property type="match status" value="1"/>
</dbReference>
<feature type="compositionally biased region" description="Polar residues" evidence="7">
    <location>
        <begin position="180"/>
        <end position="191"/>
    </location>
</feature>
<keyword evidence="5" id="KW-0333">Golgi apparatus</keyword>
<proteinExistence type="inferred from homology"/>
<name>A0A8H4QQL1_9AGAR</name>
<feature type="region of interest" description="Disordered" evidence="7">
    <location>
        <begin position="1085"/>
        <end position="1213"/>
    </location>
</feature>
<sequence length="1213" mass="131884">MSDASSVPSRAASPVGGLAPDWLPPTARPYRFTWDPSSRRPGPESVSGTTEGRGDDFGGAPHPLSFLNNSTTSLAMGALPSEWSSSRTGFHAISTVLNNPHKRQAPPKAHSLLPPVPPADLPRVRRKDFDSYLRAVAPEWERFEHNTQLGRDGQAQIEDNQWTPRNSISVPDHGDEEDPTTPQRRSSLAPTQQQLQQQGKYIPPLDSVPSVFFQKEFNLGDARTFATVTEQDPSSTNQDDSFADPFALSHSLPLLEKFSHYADTVEQHLVREISIRSTSFFAALTNLHDLQSESERCLSRIGKLRRQLQDVDNNGAKRGLEMVRKECKMSNLSKIRDGVRMIGGVVEMTGVAKSLVSAGQWGEALGVIEEMERLWESSTPQKPQITVDDHDPKQNGNGNIHISSRPSLPSTPEGVEEENEQSTLQPSETQSKLHVPTVHHAVPLSSLHAFSALPSHLRQLTMEIAASLSSELVSVLRNDLDVRINGDGKINSASDQGLKDILKPLLYNLVRTKGLKEGVLSWREAVLTEIRGIIKQVLPLFDPDDQESSKESSSSPSSEGRPGLANHLRNMSQPDFIVVIQKVYRRIVNGVEGVQAQGAIIVEVLSALGSQLQQKVTDIPALEEDLADVVSSAAEVSNTQAAKVISYRSEQHAALNLAEFLTFFNDSWAFVIKCETISRRMIVGLRGTVVGQAKAFIQAFHQVRLTQSAKLVEDELWNTTEVSPALQQLTDAIIDAAVRDPPQLVIQSDDAIFSPYAVSFPTPAPPASAFAQTFSAPNGPNGASSTGSSSKHLRIEERTYFLVHATSEVLTLLVDYLRLVVNLSMLTTDSMSRVIEFLKAFNSRTCQVVLGAGAMRSAGLKNISAKHLALASQSLSVISDLIPYVREAFRRHLSQKQAVMLVEFDKLKRDYQEHQNEIHSKLVAIMGDRLNAHIKSLKAVDWTVPKSGGVNDYMEILVKDTVMLHKVLSRYLQPQVVEYVMTQVLAAINHRLSEEYGTIDLPHEEAKLRLLADAKYLHQKLAGLKNVGAPTNMLETVVTEKFIPKPGQNSAASPNGQGGPSGSSSPVPLARSNTLTANQRLKGLLSGKGSTFSQPSPSPSNSSDKEKGLPASGRMPSPPPPVPPTSEKPRSPIPPNASKSTFLSVTSSNGNTNGSNVSLDTSLTNGSATSLSMSVSPIPEAGGISGFKQVEEPEEMTPSESQSTATSGPVNSK</sequence>
<dbReference type="InterPro" id="IPR039745">
    <property type="entry name" value="Vps54"/>
</dbReference>
<evidence type="ECO:0000256" key="5">
    <source>
        <dbReference type="ARBA" id="ARBA00023034"/>
    </source>
</evidence>
<evidence type="ECO:0000256" key="6">
    <source>
        <dbReference type="ARBA" id="ARBA00023054"/>
    </source>
</evidence>
<feature type="compositionally biased region" description="Polar residues" evidence="7">
    <location>
        <begin position="1198"/>
        <end position="1213"/>
    </location>
</feature>
<evidence type="ECO:0000256" key="1">
    <source>
        <dbReference type="ARBA" id="ARBA00004601"/>
    </source>
</evidence>
<dbReference type="EMBL" id="JAACJL010000044">
    <property type="protein sequence ID" value="KAF4615174.1"/>
    <property type="molecule type" value="Genomic_DNA"/>
</dbReference>
<reference evidence="9 10" key="1">
    <citation type="submission" date="2019-12" db="EMBL/GenBank/DDBJ databases">
        <authorList>
            <person name="Floudas D."/>
            <person name="Bentzer J."/>
            <person name="Ahren D."/>
            <person name="Johansson T."/>
            <person name="Persson P."/>
            <person name="Tunlid A."/>
        </authorList>
    </citation>
    <scope>NUCLEOTIDE SEQUENCE [LARGE SCALE GENOMIC DNA]</scope>
    <source>
        <strain evidence="9 10">CBS 102.39</strain>
    </source>
</reference>
<feature type="region of interest" description="Disordered" evidence="7">
    <location>
        <begin position="145"/>
        <end position="197"/>
    </location>
</feature>
<comment type="caution">
    <text evidence="9">The sequence shown here is derived from an EMBL/GenBank/DDBJ whole genome shotgun (WGS) entry which is preliminary data.</text>
</comment>
<evidence type="ECO:0000256" key="2">
    <source>
        <dbReference type="ARBA" id="ARBA00009150"/>
    </source>
</evidence>
<evidence type="ECO:0000256" key="3">
    <source>
        <dbReference type="ARBA" id="ARBA00022448"/>
    </source>
</evidence>
<feature type="region of interest" description="Disordered" evidence="7">
    <location>
        <begin position="375"/>
        <end position="431"/>
    </location>
</feature>
<evidence type="ECO:0000256" key="4">
    <source>
        <dbReference type="ARBA" id="ARBA00022927"/>
    </source>
</evidence>
<dbReference type="GO" id="GO:0006896">
    <property type="term" value="P:Golgi to vacuole transport"/>
    <property type="evidence" value="ECO:0007669"/>
    <property type="project" value="TreeGrafter"/>
</dbReference>
<dbReference type="Pfam" id="PF07928">
    <property type="entry name" value="Vps54"/>
    <property type="match status" value="1"/>
</dbReference>
<dbReference type="GO" id="GO:0005829">
    <property type="term" value="C:cytosol"/>
    <property type="evidence" value="ECO:0007669"/>
    <property type="project" value="GOC"/>
</dbReference>
<feature type="compositionally biased region" description="Polar residues" evidence="7">
    <location>
        <begin position="421"/>
        <end position="431"/>
    </location>
</feature>
<keyword evidence="4" id="KW-0653">Protein transport</keyword>
<feature type="domain" description="Vacuolar protein sorting-associated protein 54 C-terminal" evidence="8">
    <location>
        <begin position="798"/>
        <end position="929"/>
    </location>
</feature>
<dbReference type="GO" id="GO:0015031">
    <property type="term" value="P:protein transport"/>
    <property type="evidence" value="ECO:0007669"/>
    <property type="project" value="UniProtKB-KW"/>
</dbReference>
<feature type="region of interest" description="Disordered" evidence="7">
    <location>
        <begin position="1045"/>
        <end position="1070"/>
    </location>
</feature>
<evidence type="ECO:0000313" key="10">
    <source>
        <dbReference type="Proteomes" id="UP000521872"/>
    </source>
</evidence>
<keyword evidence="10" id="KW-1185">Reference proteome</keyword>
<dbReference type="Gene3D" id="6.10.250.860">
    <property type="match status" value="1"/>
</dbReference>
<feature type="compositionally biased region" description="Pro residues" evidence="7">
    <location>
        <begin position="1116"/>
        <end position="1135"/>
    </location>
</feature>
<feature type="region of interest" description="Disordered" evidence="7">
    <location>
        <begin position="1"/>
        <end position="69"/>
    </location>
</feature>
<feature type="region of interest" description="Disordered" evidence="7">
    <location>
        <begin position="100"/>
        <end position="119"/>
    </location>
</feature>
<keyword evidence="6" id="KW-0175">Coiled coil</keyword>
<dbReference type="InterPro" id="IPR012501">
    <property type="entry name" value="Vps54_C"/>
</dbReference>
<dbReference type="PANTHER" id="PTHR12965">
    <property type="entry name" value="VACUOLAR PROTEIN SORTING 54"/>
    <property type="match status" value="1"/>
</dbReference>
<gene>
    <name evidence="9" type="ORF">D9613_002656</name>
</gene>
<evidence type="ECO:0000256" key="7">
    <source>
        <dbReference type="SAM" id="MobiDB-lite"/>
    </source>
</evidence>
<keyword evidence="3" id="KW-0813">Transport</keyword>
<evidence type="ECO:0000259" key="8">
    <source>
        <dbReference type="Pfam" id="PF07928"/>
    </source>
</evidence>
<feature type="compositionally biased region" description="Polar residues" evidence="7">
    <location>
        <begin position="394"/>
        <end position="410"/>
    </location>
</feature>
<comment type="subcellular location">
    <subcellularLocation>
        <location evidence="1">Golgi apparatus</location>
        <location evidence="1">trans-Golgi network</location>
    </subcellularLocation>
</comment>
<feature type="compositionally biased region" description="Low complexity" evidence="7">
    <location>
        <begin position="1090"/>
        <end position="1102"/>
    </location>
</feature>
<dbReference type="AlphaFoldDB" id="A0A8H4QQL1"/>
<protein>
    <recommendedName>
        <fullName evidence="8">Vacuolar protein sorting-associated protein 54 C-terminal domain-containing protein</fullName>
    </recommendedName>
</protein>
<dbReference type="Proteomes" id="UP000521872">
    <property type="component" value="Unassembled WGS sequence"/>
</dbReference>
<feature type="compositionally biased region" description="Low complexity" evidence="7">
    <location>
        <begin position="1"/>
        <end position="15"/>
    </location>
</feature>
<feature type="compositionally biased region" description="Polar residues" evidence="7">
    <location>
        <begin position="1159"/>
        <end position="1175"/>
    </location>
</feature>
<dbReference type="GO" id="GO:0019905">
    <property type="term" value="F:syntaxin binding"/>
    <property type="evidence" value="ECO:0007669"/>
    <property type="project" value="TreeGrafter"/>
</dbReference>
<dbReference type="GO" id="GO:0042147">
    <property type="term" value="P:retrograde transport, endosome to Golgi"/>
    <property type="evidence" value="ECO:0007669"/>
    <property type="project" value="InterPro"/>
</dbReference>
<feature type="compositionally biased region" description="Polar residues" evidence="7">
    <location>
        <begin position="157"/>
        <end position="169"/>
    </location>
</feature>
<dbReference type="GO" id="GO:0000938">
    <property type="term" value="C:GARP complex"/>
    <property type="evidence" value="ECO:0007669"/>
    <property type="project" value="InterPro"/>
</dbReference>
<feature type="region of interest" description="Disordered" evidence="7">
    <location>
        <begin position="543"/>
        <end position="568"/>
    </location>
</feature>
<organism evidence="9 10">
    <name type="scientific">Agrocybe pediades</name>
    <dbReference type="NCBI Taxonomy" id="84607"/>
    <lineage>
        <taxon>Eukaryota</taxon>
        <taxon>Fungi</taxon>
        <taxon>Dikarya</taxon>
        <taxon>Basidiomycota</taxon>
        <taxon>Agaricomycotina</taxon>
        <taxon>Agaricomycetes</taxon>
        <taxon>Agaricomycetidae</taxon>
        <taxon>Agaricales</taxon>
        <taxon>Agaricineae</taxon>
        <taxon>Strophariaceae</taxon>
        <taxon>Agrocybe</taxon>
    </lineage>
</organism>
<accession>A0A8H4QQL1</accession>
<feature type="compositionally biased region" description="Low complexity" evidence="7">
    <location>
        <begin position="1144"/>
        <end position="1158"/>
    </location>
</feature>
<evidence type="ECO:0000313" key="9">
    <source>
        <dbReference type="EMBL" id="KAF4615174.1"/>
    </source>
</evidence>